<comment type="caution">
    <text evidence="1">The sequence shown here is derived from an EMBL/GenBank/DDBJ whole genome shotgun (WGS) entry which is preliminary data.</text>
</comment>
<gene>
    <name evidence="1" type="ORF">AV530_016552</name>
</gene>
<sequence length="69" mass="7524">MSRHPLPGLQKLLTCMLKTQPIAGCGSTETGHCCVLSSLAHFSKHIASFFQTQIFQVKYCTVQGALTVK</sequence>
<accession>A0A1V4J415</accession>
<dbReference type="EMBL" id="LSYS01009367">
    <property type="protein sequence ID" value="OPJ66507.1"/>
    <property type="molecule type" value="Genomic_DNA"/>
</dbReference>
<keyword evidence="2" id="KW-1185">Reference proteome</keyword>
<proteinExistence type="predicted"/>
<dbReference type="Proteomes" id="UP000190648">
    <property type="component" value="Unassembled WGS sequence"/>
</dbReference>
<organism evidence="1 2">
    <name type="scientific">Patagioenas fasciata monilis</name>
    <dbReference type="NCBI Taxonomy" id="372326"/>
    <lineage>
        <taxon>Eukaryota</taxon>
        <taxon>Metazoa</taxon>
        <taxon>Chordata</taxon>
        <taxon>Craniata</taxon>
        <taxon>Vertebrata</taxon>
        <taxon>Euteleostomi</taxon>
        <taxon>Archelosauria</taxon>
        <taxon>Archosauria</taxon>
        <taxon>Dinosauria</taxon>
        <taxon>Saurischia</taxon>
        <taxon>Theropoda</taxon>
        <taxon>Coelurosauria</taxon>
        <taxon>Aves</taxon>
        <taxon>Neognathae</taxon>
        <taxon>Neoaves</taxon>
        <taxon>Columbimorphae</taxon>
        <taxon>Columbiformes</taxon>
        <taxon>Columbidae</taxon>
        <taxon>Patagioenas</taxon>
    </lineage>
</organism>
<evidence type="ECO:0000313" key="2">
    <source>
        <dbReference type="Proteomes" id="UP000190648"/>
    </source>
</evidence>
<reference evidence="1 2" key="1">
    <citation type="submission" date="2016-02" db="EMBL/GenBank/DDBJ databases">
        <title>Band-tailed pigeon sequencing and assembly.</title>
        <authorList>
            <person name="Soares A.E."/>
            <person name="Novak B.J."/>
            <person name="Rice E.S."/>
            <person name="O'Connell B."/>
            <person name="Chang D."/>
            <person name="Weber S."/>
            <person name="Shapiro B."/>
        </authorList>
    </citation>
    <scope>NUCLEOTIDE SEQUENCE [LARGE SCALE GENOMIC DNA]</scope>
    <source>
        <strain evidence="1">BTP2013</strain>
        <tissue evidence="1">Blood</tissue>
    </source>
</reference>
<evidence type="ECO:0000313" key="1">
    <source>
        <dbReference type="EMBL" id="OPJ66507.1"/>
    </source>
</evidence>
<protein>
    <submittedName>
        <fullName evidence="1">Uncharacterized protein</fullName>
    </submittedName>
</protein>
<name>A0A1V4J415_PATFA</name>
<dbReference type="AlphaFoldDB" id="A0A1V4J415"/>